<dbReference type="Proteomes" id="UP000607197">
    <property type="component" value="Unassembled WGS sequence"/>
</dbReference>
<sequence length="607" mass="67034">MADSNNVSRRRFLQATGGAAAAAALAGCSGGDGGETTTTSGGNNTNATTQQTTVDLEGTTVNMIASTITTFDPVAATDTESGRVIQQVFDCLMQYPQAKTSVTGELATDFSVSDDYTTYTFTLADATYHNGDSLKASDFVYAWERLVASDKSRRAYFALDSIGIKHEKDSDGNYKSGTLGVTAVDDSTLKVELEEPFHATKEMLAYTSFAPVPEGIVGDIDGYDGEMEYNKFASEKPIGNGPFEMNTYSKGTEVALDKYDDYYGTKAAADHIHWQIIEDPNAYYEFTMNKNADIVNDFPTSKYDPKKVNVDHTTDFGADVGTYGPVRNGETMNYVGNTPLNTYYIGFNMKSVPKPVRQAFAYAMNQQTMVQEVFKNRGTPAYFLTPPTIFPGGPSAAKDLAKNEYPYGYNKSKIAKARQVMEDAGYSESKKFNVTFTQYDSDSWESMAKILRDQLASAHIQMNIQRVPFSTLTQRGRQGQLEAYSLGWVADWPAADNFLQLLNPPQTDTSLKGPISYLNWTAENGDAAEKATKAYQTVRDNPAPTDEAQQKRDAAYKKMEKANWEDVGFLNIYNGLREVMWYDNVEGLKPFGGMGFSRYKLNEVSTK</sequence>
<dbReference type="CDD" id="cd00995">
    <property type="entry name" value="PBP2_NikA_DppA_OppA_like"/>
    <property type="match status" value="1"/>
</dbReference>
<evidence type="ECO:0000259" key="4">
    <source>
        <dbReference type="Pfam" id="PF00496"/>
    </source>
</evidence>
<dbReference type="GO" id="GO:1904680">
    <property type="term" value="F:peptide transmembrane transporter activity"/>
    <property type="evidence" value="ECO:0007669"/>
    <property type="project" value="TreeGrafter"/>
</dbReference>
<evidence type="ECO:0000313" key="6">
    <source>
        <dbReference type="Proteomes" id="UP000607197"/>
    </source>
</evidence>
<dbReference type="PROSITE" id="PS51318">
    <property type="entry name" value="TAT"/>
    <property type="match status" value="1"/>
</dbReference>
<keyword evidence="2" id="KW-0813">Transport</keyword>
<dbReference type="AlphaFoldDB" id="A0A830FHB6"/>
<dbReference type="GO" id="GO:0042597">
    <property type="term" value="C:periplasmic space"/>
    <property type="evidence" value="ECO:0007669"/>
    <property type="project" value="UniProtKB-ARBA"/>
</dbReference>
<dbReference type="GO" id="GO:0015833">
    <property type="term" value="P:peptide transport"/>
    <property type="evidence" value="ECO:0007669"/>
    <property type="project" value="TreeGrafter"/>
</dbReference>
<comment type="caution">
    <text evidence="5">The sequence shown here is derived from an EMBL/GenBank/DDBJ whole genome shotgun (WGS) entry which is preliminary data.</text>
</comment>
<organism evidence="5 6">
    <name type="scientific">Halocalculus aciditolerans</name>
    <dbReference type="NCBI Taxonomy" id="1383812"/>
    <lineage>
        <taxon>Archaea</taxon>
        <taxon>Methanobacteriati</taxon>
        <taxon>Methanobacteriota</taxon>
        <taxon>Stenosarchaea group</taxon>
        <taxon>Halobacteria</taxon>
        <taxon>Halobacteriales</taxon>
        <taxon>Halobacteriaceae</taxon>
        <taxon>Halocalculus</taxon>
    </lineage>
</organism>
<dbReference type="GO" id="GO:0043190">
    <property type="term" value="C:ATP-binding cassette (ABC) transporter complex"/>
    <property type="evidence" value="ECO:0007669"/>
    <property type="project" value="InterPro"/>
</dbReference>
<feature type="domain" description="Solute-binding protein family 5" evidence="4">
    <location>
        <begin position="102"/>
        <end position="505"/>
    </location>
</feature>
<gene>
    <name evidence="5" type="ORF">GCM10009039_01930</name>
</gene>
<dbReference type="InterPro" id="IPR030678">
    <property type="entry name" value="Peptide/Ni-bd"/>
</dbReference>
<dbReference type="InterPro" id="IPR006311">
    <property type="entry name" value="TAT_signal"/>
</dbReference>
<name>A0A830FHB6_9EURY</name>
<dbReference type="InterPro" id="IPR039424">
    <property type="entry name" value="SBP_5"/>
</dbReference>
<evidence type="ECO:0000256" key="2">
    <source>
        <dbReference type="ARBA" id="ARBA00022448"/>
    </source>
</evidence>
<dbReference type="RefSeq" id="WP_188974925.1">
    <property type="nucleotide sequence ID" value="NZ_BMPG01000001.1"/>
</dbReference>
<dbReference type="SUPFAM" id="SSF53850">
    <property type="entry name" value="Periplasmic binding protein-like II"/>
    <property type="match status" value="1"/>
</dbReference>
<proteinExistence type="inferred from homology"/>
<dbReference type="Gene3D" id="3.10.105.10">
    <property type="entry name" value="Dipeptide-binding Protein, Domain 3"/>
    <property type="match status" value="1"/>
</dbReference>
<dbReference type="Pfam" id="PF00496">
    <property type="entry name" value="SBP_bac_5"/>
    <property type="match status" value="1"/>
</dbReference>
<dbReference type="PIRSF" id="PIRSF002741">
    <property type="entry name" value="MppA"/>
    <property type="match status" value="1"/>
</dbReference>
<dbReference type="Gene3D" id="3.40.190.10">
    <property type="entry name" value="Periplasmic binding protein-like II"/>
    <property type="match status" value="1"/>
</dbReference>
<reference evidence="5" key="1">
    <citation type="journal article" date="2014" name="Int. J. Syst. Evol. Microbiol.">
        <title>Complete genome sequence of Corynebacterium casei LMG S-19264T (=DSM 44701T), isolated from a smear-ripened cheese.</title>
        <authorList>
            <consortium name="US DOE Joint Genome Institute (JGI-PGF)"/>
            <person name="Walter F."/>
            <person name="Albersmeier A."/>
            <person name="Kalinowski J."/>
            <person name="Ruckert C."/>
        </authorList>
    </citation>
    <scope>NUCLEOTIDE SEQUENCE</scope>
    <source>
        <strain evidence="5">JCM 19596</strain>
    </source>
</reference>
<dbReference type="PANTHER" id="PTHR30290">
    <property type="entry name" value="PERIPLASMIC BINDING COMPONENT OF ABC TRANSPORTER"/>
    <property type="match status" value="1"/>
</dbReference>
<evidence type="ECO:0000313" key="5">
    <source>
        <dbReference type="EMBL" id="GGL47218.1"/>
    </source>
</evidence>
<comment type="similarity">
    <text evidence="1">Belongs to the bacterial solute-binding protein 5 family.</text>
</comment>
<accession>A0A830FHB6</accession>
<keyword evidence="6" id="KW-1185">Reference proteome</keyword>
<evidence type="ECO:0000256" key="1">
    <source>
        <dbReference type="ARBA" id="ARBA00005695"/>
    </source>
</evidence>
<dbReference type="PANTHER" id="PTHR30290:SF9">
    <property type="entry name" value="OLIGOPEPTIDE-BINDING PROTEIN APPA"/>
    <property type="match status" value="1"/>
</dbReference>
<reference evidence="5" key="2">
    <citation type="submission" date="2020-09" db="EMBL/GenBank/DDBJ databases">
        <authorList>
            <person name="Sun Q."/>
            <person name="Ohkuma M."/>
        </authorList>
    </citation>
    <scope>NUCLEOTIDE SEQUENCE</scope>
    <source>
        <strain evidence="5">JCM 19596</strain>
    </source>
</reference>
<protein>
    <recommendedName>
        <fullName evidence="4">Solute-binding protein family 5 domain-containing protein</fullName>
    </recommendedName>
</protein>
<evidence type="ECO:0000256" key="3">
    <source>
        <dbReference type="ARBA" id="ARBA00022729"/>
    </source>
</evidence>
<dbReference type="OrthoDB" id="233597at2157"/>
<keyword evidence="3" id="KW-0732">Signal</keyword>
<dbReference type="InterPro" id="IPR000914">
    <property type="entry name" value="SBP_5_dom"/>
</dbReference>
<dbReference type="EMBL" id="BMPG01000001">
    <property type="protein sequence ID" value="GGL47218.1"/>
    <property type="molecule type" value="Genomic_DNA"/>
</dbReference>